<evidence type="ECO:0000256" key="6">
    <source>
        <dbReference type="ARBA" id="ARBA00022840"/>
    </source>
</evidence>
<keyword evidence="3" id="KW-0808">Transferase</keyword>
<evidence type="ECO:0000259" key="7">
    <source>
        <dbReference type="PROSITE" id="PS50011"/>
    </source>
</evidence>
<dbReference type="RefSeq" id="WP_103937587.1">
    <property type="nucleotide sequence ID" value="NZ_FNVO01000004.1"/>
</dbReference>
<organism evidence="8 9">
    <name type="scientific">Thermomonospora echinospora</name>
    <dbReference type="NCBI Taxonomy" id="1992"/>
    <lineage>
        <taxon>Bacteria</taxon>
        <taxon>Bacillati</taxon>
        <taxon>Actinomycetota</taxon>
        <taxon>Actinomycetes</taxon>
        <taxon>Streptosporangiales</taxon>
        <taxon>Thermomonosporaceae</taxon>
        <taxon>Thermomonospora</taxon>
    </lineage>
</organism>
<dbReference type="Gene3D" id="3.30.200.20">
    <property type="entry name" value="Phosphorylase Kinase, domain 1"/>
    <property type="match status" value="1"/>
</dbReference>
<dbReference type="SMART" id="SM00220">
    <property type="entry name" value="S_TKc"/>
    <property type="match status" value="1"/>
</dbReference>
<dbReference type="PANTHER" id="PTHR43289:SF6">
    <property type="entry name" value="SERINE_THREONINE-PROTEIN KINASE NEKL-3"/>
    <property type="match status" value="1"/>
</dbReference>
<keyword evidence="9" id="KW-1185">Reference proteome</keyword>
<dbReference type="InterPro" id="IPR000719">
    <property type="entry name" value="Prot_kinase_dom"/>
</dbReference>
<evidence type="ECO:0000313" key="8">
    <source>
        <dbReference type="EMBL" id="SEG25919.1"/>
    </source>
</evidence>
<feature type="domain" description="Protein kinase" evidence="7">
    <location>
        <begin position="10"/>
        <end position="278"/>
    </location>
</feature>
<evidence type="ECO:0000256" key="2">
    <source>
        <dbReference type="ARBA" id="ARBA00022527"/>
    </source>
</evidence>
<dbReference type="PANTHER" id="PTHR43289">
    <property type="entry name" value="MITOGEN-ACTIVATED PROTEIN KINASE KINASE KINASE 20-RELATED"/>
    <property type="match status" value="1"/>
</dbReference>
<dbReference type="InterPro" id="IPR011990">
    <property type="entry name" value="TPR-like_helical_dom_sf"/>
</dbReference>
<dbReference type="PROSITE" id="PS00108">
    <property type="entry name" value="PROTEIN_KINASE_ST"/>
    <property type="match status" value="1"/>
</dbReference>
<sequence>MPGKPIAGRYELIGEISAGGMGTVWRGYDSVLDREVAVKLIRPDMLASPKVAEEFAKRFRREARVTARIRHHGVPQVYDAVLDKSFDRLYLVMELIHGTSLRAYINPDDPLPIAWAVAMGAQISTVLSHAHAVPVVHRDLKPDNVLVAPDGTVKVLDFGIAAILRTDITKLTPAGQPIGTSKYMSPEQIRGAQITPHSDLYALGCILYELLCGRPVFDGHSDYQLWQQHTSASPRPPHELRDGIPADLEYLVLELLKKSPEHRPQDAYAVYERLLPFLPAPGSSLPMVEGQLLNVPDPTHMFRRPNAPHPRPTPAPPAVTAATAVDPNVFPATGLRDAIRTAVEQSDALLEEERFAQAADVLQAVITPAAEVMGAESRRVLQLRMRRAAILVLSGDPRRALAEFNALAAAYVRAEGTASPNALECRRQAAHCRAELGQATTALKQFREVLDQVRKNEGDASPTALDLRRNIGVLLIAEGDAEAAFDVLEPLHEDLCLLNGPDHEDTQEIADLLARLRL</sequence>
<dbReference type="SUPFAM" id="SSF56112">
    <property type="entry name" value="Protein kinase-like (PK-like)"/>
    <property type="match status" value="1"/>
</dbReference>
<gene>
    <name evidence="8" type="ORF">SAMN04489712_104112</name>
</gene>
<keyword evidence="2 8" id="KW-0723">Serine/threonine-protein kinase</keyword>
<reference evidence="9" key="1">
    <citation type="submission" date="2016-10" db="EMBL/GenBank/DDBJ databases">
        <authorList>
            <person name="Varghese N."/>
            <person name="Submissions S."/>
        </authorList>
    </citation>
    <scope>NUCLEOTIDE SEQUENCE [LARGE SCALE GENOMIC DNA]</scope>
    <source>
        <strain evidence="9">DSM 43163</strain>
    </source>
</reference>
<dbReference type="OrthoDB" id="9762169at2"/>
<keyword evidence="6" id="KW-0067">ATP-binding</keyword>
<dbReference type="CDD" id="cd14014">
    <property type="entry name" value="STKc_PknB_like"/>
    <property type="match status" value="1"/>
</dbReference>
<dbReference type="InterPro" id="IPR011009">
    <property type="entry name" value="Kinase-like_dom_sf"/>
</dbReference>
<evidence type="ECO:0000256" key="3">
    <source>
        <dbReference type="ARBA" id="ARBA00022679"/>
    </source>
</evidence>
<dbReference type="GO" id="GO:0005524">
    <property type="term" value="F:ATP binding"/>
    <property type="evidence" value="ECO:0007669"/>
    <property type="project" value="UniProtKB-KW"/>
</dbReference>
<evidence type="ECO:0000256" key="5">
    <source>
        <dbReference type="ARBA" id="ARBA00022777"/>
    </source>
</evidence>
<keyword evidence="5 8" id="KW-0418">Kinase</keyword>
<name>A0A1H5YP76_9ACTN</name>
<dbReference type="PROSITE" id="PS50011">
    <property type="entry name" value="PROTEIN_KINASE_DOM"/>
    <property type="match status" value="1"/>
</dbReference>
<dbReference type="AlphaFoldDB" id="A0A1H5YP76"/>
<evidence type="ECO:0000313" key="9">
    <source>
        <dbReference type="Proteomes" id="UP000236723"/>
    </source>
</evidence>
<dbReference type="EMBL" id="FNVO01000004">
    <property type="protein sequence ID" value="SEG25919.1"/>
    <property type="molecule type" value="Genomic_DNA"/>
</dbReference>
<dbReference type="Pfam" id="PF00069">
    <property type="entry name" value="Pkinase"/>
    <property type="match status" value="1"/>
</dbReference>
<dbReference type="Proteomes" id="UP000236723">
    <property type="component" value="Unassembled WGS sequence"/>
</dbReference>
<dbReference type="InterPro" id="IPR008271">
    <property type="entry name" value="Ser/Thr_kinase_AS"/>
</dbReference>
<dbReference type="EC" id="2.7.11.1" evidence="1"/>
<proteinExistence type="predicted"/>
<dbReference type="Gene3D" id="1.25.40.10">
    <property type="entry name" value="Tetratricopeptide repeat domain"/>
    <property type="match status" value="1"/>
</dbReference>
<protein>
    <recommendedName>
        <fullName evidence="1">non-specific serine/threonine protein kinase</fullName>
        <ecNumber evidence="1">2.7.11.1</ecNumber>
    </recommendedName>
</protein>
<dbReference type="SUPFAM" id="SSF48452">
    <property type="entry name" value="TPR-like"/>
    <property type="match status" value="1"/>
</dbReference>
<evidence type="ECO:0000256" key="1">
    <source>
        <dbReference type="ARBA" id="ARBA00012513"/>
    </source>
</evidence>
<dbReference type="GO" id="GO:0004674">
    <property type="term" value="F:protein serine/threonine kinase activity"/>
    <property type="evidence" value="ECO:0007669"/>
    <property type="project" value="UniProtKB-KW"/>
</dbReference>
<evidence type="ECO:0000256" key="4">
    <source>
        <dbReference type="ARBA" id="ARBA00022741"/>
    </source>
</evidence>
<dbReference type="Gene3D" id="1.10.510.10">
    <property type="entry name" value="Transferase(Phosphotransferase) domain 1"/>
    <property type="match status" value="1"/>
</dbReference>
<accession>A0A1H5YP76</accession>
<keyword evidence="4" id="KW-0547">Nucleotide-binding</keyword>